<keyword evidence="5 6" id="KW-0472">Membrane</keyword>
<feature type="transmembrane region" description="Helical" evidence="6">
    <location>
        <begin position="125"/>
        <end position="146"/>
    </location>
</feature>
<dbReference type="AlphaFoldDB" id="A0AB34YMQ3"/>
<keyword evidence="7" id="KW-0813">Transport</keyword>
<evidence type="ECO:0000313" key="8">
    <source>
        <dbReference type="Proteomes" id="UP000553980"/>
    </source>
</evidence>
<feature type="transmembrane region" description="Helical" evidence="6">
    <location>
        <begin position="293"/>
        <end position="320"/>
    </location>
</feature>
<sequence>MADKYHEGAELMRIERRETRPMALVATAPVLAVLTAFVLAGLLIAAAGAPVLESFRQIAIGAFGNKLSITETLTRATPLMLTGLAAAVAFRSKLWNIGAEGQFYMGALAVVACGTQLQLPAPILIPLLLVVGAIAGMIFLLIPLGLRLRFGVDEVVTTLLLNFVAVLIVSMMIEGPMKDPLAFGWPQSEPVPDAAVLPKIMAGMRLHIGIVIAIALALILAYVQKRTVFGLETKAAGLNPRAARFAGVPLGKTLVKVACISGGLAGLAGAIQVMGVKGYVTTDLSPGFGYSGIIVAMLANLNPIGAIFSALFAAAMFVGADGMSRAIGIPSFIADVTVALSLLTMLVALFFTQYRIAR</sequence>
<gene>
    <name evidence="7" type="ORF">GGQ79_000037</name>
</gene>
<name>A0AB34YMQ3_9HYPH</name>
<keyword evidence="3 6" id="KW-0812">Transmembrane</keyword>
<dbReference type="PANTHER" id="PTHR47089">
    <property type="entry name" value="ABC TRANSPORTER, PERMEASE PROTEIN"/>
    <property type="match status" value="1"/>
</dbReference>
<keyword evidence="2" id="KW-1003">Cell membrane</keyword>
<dbReference type="Proteomes" id="UP000553980">
    <property type="component" value="Unassembled WGS sequence"/>
</dbReference>
<feature type="transmembrane region" description="Helical" evidence="6">
    <location>
        <begin position="254"/>
        <end position="273"/>
    </location>
</feature>
<feature type="transmembrane region" description="Helical" evidence="6">
    <location>
        <begin position="21"/>
        <end position="52"/>
    </location>
</feature>
<keyword evidence="7" id="KW-0762">Sugar transport</keyword>
<feature type="transmembrane region" description="Helical" evidence="6">
    <location>
        <begin position="332"/>
        <end position="352"/>
    </location>
</feature>
<dbReference type="GO" id="GO:0022857">
    <property type="term" value="F:transmembrane transporter activity"/>
    <property type="evidence" value="ECO:0007669"/>
    <property type="project" value="InterPro"/>
</dbReference>
<reference evidence="7 8" key="1">
    <citation type="submission" date="2020-08" db="EMBL/GenBank/DDBJ databases">
        <title>Genomic Encyclopedia of Type Strains, Phase IV (KMG-IV): sequencing the most valuable type-strain genomes for metagenomic binning, comparative biology and taxonomic classification.</title>
        <authorList>
            <person name="Goeker M."/>
        </authorList>
    </citation>
    <scope>NUCLEOTIDE SEQUENCE [LARGE SCALE GENOMIC DNA]</scope>
    <source>
        <strain evidence="7 8">DSM 23868</strain>
    </source>
</reference>
<comment type="subcellular location">
    <subcellularLocation>
        <location evidence="1">Cell membrane</location>
        <topology evidence="1">Multi-pass membrane protein</topology>
    </subcellularLocation>
</comment>
<evidence type="ECO:0000256" key="4">
    <source>
        <dbReference type="ARBA" id="ARBA00022989"/>
    </source>
</evidence>
<dbReference type="GO" id="GO:0005886">
    <property type="term" value="C:plasma membrane"/>
    <property type="evidence" value="ECO:0007669"/>
    <property type="project" value="UniProtKB-SubCell"/>
</dbReference>
<comment type="caution">
    <text evidence="7">The sequence shown here is derived from an EMBL/GenBank/DDBJ whole genome shotgun (WGS) entry which is preliminary data.</text>
</comment>
<keyword evidence="4 6" id="KW-1133">Transmembrane helix</keyword>
<evidence type="ECO:0000256" key="2">
    <source>
        <dbReference type="ARBA" id="ARBA00022475"/>
    </source>
</evidence>
<evidence type="ECO:0000256" key="1">
    <source>
        <dbReference type="ARBA" id="ARBA00004651"/>
    </source>
</evidence>
<dbReference type="CDD" id="cd06580">
    <property type="entry name" value="TM_PBP1_transp_TpRbsC_like"/>
    <property type="match status" value="1"/>
</dbReference>
<organism evidence="7 8">
    <name type="scientific">Brucella pecoris</name>
    <dbReference type="NCBI Taxonomy" id="867683"/>
    <lineage>
        <taxon>Bacteria</taxon>
        <taxon>Pseudomonadati</taxon>
        <taxon>Pseudomonadota</taxon>
        <taxon>Alphaproteobacteria</taxon>
        <taxon>Hyphomicrobiales</taxon>
        <taxon>Brucellaceae</taxon>
        <taxon>Brucella/Ochrobactrum group</taxon>
        <taxon>Brucella</taxon>
    </lineage>
</organism>
<feature type="transmembrane region" description="Helical" evidence="6">
    <location>
        <begin position="206"/>
        <end position="223"/>
    </location>
</feature>
<evidence type="ECO:0000256" key="5">
    <source>
        <dbReference type="ARBA" id="ARBA00023136"/>
    </source>
</evidence>
<proteinExistence type="predicted"/>
<evidence type="ECO:0000313" key="7">
    <source>
        <dbReference type="EMBL" id="MBB4091564.1"/>
    </source>
</evidence>
<keyword evidence="8" id="KW-1185">Reference proteome</keyword>
<protein>
    <submittedName>
        <fullName evidence="7">Simple sugar transport system permease protein</fullName>
    </submittedName>
</protein>
<dbReference type="Pfam" id="PF02653">
    <property type="entry name" value="BPD_transp_2"/>
    <property type="match status" value="1"/>
</dbReference>
<feature type="transmembrane region" description="Helical" evidence="6">
    <location>
        <begin position="155"/>
        <end position="173"/>
    </location>
</feature>
<evidence type="ECO:0000256" key="3">
    <source>
        <dbReference type="ARBA" id="ARBA00022692"/>
    </source>
</evidence>
<dbReference type="EMBL" id="JACIEX010000001">
    <property type="protein sequence ID" value="MBB4091564.1"/>
    <property type="molecule type" value="Genomic_DNA"/>
</dbReference>
<dbReference type="PANTHER" id="PTHR47089:SF1">
    <property type="entry name" value="GUANOSINE ABC TRANSPORTER PERMEASE PROTEIN NUPP"/>
    <property type="match status" value="1"/>
</dbReference>
<dbReference type="InterPro" id="IPR001851">
    <property type="entry name" value="ABC_transp_permease"/>
</dbReference>
<accession>A0AB34YMQ3</accession>
<evidence type="ECO:0000256" key="6">
    <source>
        <dbReference type="SAM" id="Phobius"/>
    </source>
</evidence>